<name>A0A550CK35_9AGAR</name>
<dbReference type="EMBL" id="VDMD01000005">
    <property type="protein sequence ID" value="TRM65171.1"/>
    <property type="molecule type" value="Genomic_DNA"/>
</dbReference>
<gene>
    <name evidence="2" type="ORF">BD626DRAFT_628409</name>
</gene>
<sequence>MGQYWILLDMDARRKEWLGKLGESFFGMNDELCKILCRVPIPAFTLHPQEKPEFELCNGAGKNSALMRLPAELMGLVFGFLADDGDVIDMLWLAMTCRQCSRVGEAFVRRGLFEQYSASADHRLICVGDYLEQDDLPPNIELYEDEAEELEGSVDDEDGEQCDATLYQLQCKEGFQDDIDIHTKLRSKLPHDDWLLPTVHYLSTSRILRRLVPKAPCHCGCDVPLVLRNLSRNEYVRSQAMLDLHKTVTPANPADWLPYLGDAVMARICWASSPETSLNYEGPIQVHRGVWAGDRFDIVPEEFFEKERQAAEQPWTDVSVEVASEVEAIWVAEEYLERNALPTDGTPSTATNPESVTECA</sequence>
<comment type="caution">
    <text evidence="2">The sequence shown here is derived from an EMBL/GenBank/DDBJ whole genome shotgun (WGS) entry which is preliminary data.</text>
</comment>
<evidence type="ECO:0000256" key="1">
    <source>
        <dbReference type="SAM" id="MobiDB-lite"/>
    </source>
</evidence>
<evidence type="ECO:0000313" key="2">
    <source>
        <dbReference type="EMBL" id="TRM65171.1"/>
    </source>
</evidence>
<dbReference type="Proteomes" id="UP000320762">
    <property type="component" value="Unassembled WGS sequence"/>
</dbReference>
<evidence type="ECO:0000313" key="3">
    <source>
        <dbReference type="Proteomes" id="UP000320762"/>
    </source>
</evidence>
<protein>
    <submittedName>
        <fullName evidence="2">Uncharacterized protein</fullName>
    </submittedName>
</protein>
<accession>A0A550CK35</accession>
<organism evidence="2 3">
    <name type="scientific">Schizophyllum amplum</name>
    <dbReference type="NCBI Taxonomy" id="97359"/>
    <lineage>
        <taxon>Eukaryota</taxon>
        <taxon>Fungi</taxon>
        <taxon>Dikarya</taxon>
        <taxon>Basidiomycota</taxon>
        <taxon>Agaricomycotina</taxon>
        <taxon>Agaricomycetes</taxon>
        <taxon>Agaricomycetidae</taxon>
        <taxon>Agaricales</taxon>
        <taxon>Schizophyllaceae</taxon>
        <taxon>Schizophyllum</taxon>
    </lineage>
</organism>
<dbReference type="OrthoDB" id="2588098at2759"/>
<feature type="region of interest" description="Disordered" evidence="1">
    <location>
        <begin position="340"/>
        <end position="360"/>
    </location>
</feature>
<keyword evidence="3" id="KW-1185">Reference proteome</keyword>
<dbReference type="AlphaFoldDB" id="A0A550CK35"/>
<dbReference type="STRING" id="97359.A0A550CK35"/>
<reference evidence="2 3" key="1">
    <citation type="journal article" date="2019" name="New Phytol.">
        <title>Comparative genomics reveals unique wood-decay strategies and fruiting body development in the Schizophyllaceae.</title>
        <authorList>
            <person name="Almasi E."/>
            <person name="Sahu N."/>
            <person name="Krizsan K."/>
            <person name="Balint B."/>
            <person name="Kovacs G.M."/>
            <person name="Kiss B."/>
            <person name="Cseklye J."/>
            <person name="Drula E."/>
            <person name="Henrissat B."/>
            <person name="Nagy I."/>
            <person name="Chovatia M."/>
            <person name="Adam C."/>
            <person name="LaButti K."/>
            <person name="Lipzen A."/>
            <person name="Riley R."/>
            <person name="Grigoriev I.V."/>
            <person name="Nagy L.G."/>
        </authorList>
    </citation>
    <scope>NUCLEOTIDE SEQUENCE [LARGE SCALE GENOMIC DNA]</scope>
    <source>
        <strain evidence="2 3">NL-1724</strain>
    </source>
</reference>
<feature type="compositionally biased region" description="Polar residues" evidence="1">
    <location>
        <begin position="345"/>
        <end position="360"/>
    </location>
</feature>
<proteinExistence type="predicted"/>